<sequence length="281" mass="32642">MKINVSYPYPVLYMNNDDYKQTSFSTKMDVKEEFGEVKIEAHFYLDNPEIKRLIENRSCVYLIHVECSQTSYRKAFETHQERLEISIATHQLRGKIVLHSFVIAKEAIHNYTNEYLNDWYKDISLTFEKGNILAIGEAIETTLIDDHTEFLNLPSIVTVTKSLKNDYMDVDIHSNNITIYLPEYEYHQYAMSAHLPLKNTILAAVIVPALVYVFSKISEANGDLEEYTWYQVLGKIFQENNYPLEDVGTDVLSPLKAAQLVLRKPLKASFEEIEKLHRTED</sequence>
<accession>A0A840DVM4</accession>
<gene>
    <name evidence="1" type="ORF">GGR02_002234</name>
</gene>
<comment type="caution">
    <text evidence="1">The sequence shown here is derived from an EMBL/GenBank/DDBJ whole genome shotgun (WGS) entry which is preliminary data.</text>
</comment>
<reference evidence="1 2" key="1">
    <citation type="submission" date="2020-08" db="EMBL/GenBank/DDBJ databases">
        <title>Genomic Encyclopedia of Type Strains, Phase IV (KMG-IV): sequencing the most valuable type-strain genomes for metagenomic binning, comparative biology and taxonomic classification.</title>
        <authorList>
            <person name="Goeker M."/>
        </authorList>
    </citation>
    <scope>NUCLEOTIDE SEQUENCE [LARGE SCALE GENOMIC DNA]</scope>
    <source>
        <strain evidence="1 2">DSM 17075</strain>
    </source>
</reference>
<name>A0A840DVM4_9BACL</name>
<evidence type="ECO:0000313" key="2">
    <source>
        <dbReference type="Proteomes" id="UP000559598"/>
    </source>
</evidence>
<organism evidence="1 2">
    <name type="scientific">Anoxybacteroides voinovskiense</name>
    <dbReference type="NCBI Taxonomy" id="230470"/>
    <lineage>
        <taxon>Bacteria</taxon>
        <taxon>Bacillati</taxon>
        <taxon>Bacillota</taxon>
        <taxon>Bacilli</taxon>
        <taxon>Bacillales</taxon>
        <taxon>Anoxybacillaceae</taxon>
        <taxon>Anoxybacteroides</taxon>
    </lineage>
</organism>
<dbReference type="EMBL" id="JACIDE010000015">
    <property type="protein sequence ID" value="MBB4074467.1"/>
    <property type="molecule type" value="Genomic_DNA"/>
</dbReference>
<keyword evidence="2" id="KW-1185">Reference proteome</keyword>
<dbReference type="RefSeq" id="WP_183184785.1">
    <property type="nucleotide sequence ID" value="NZ_BMNP01000033.1"/>
</dbReference>
<proteinExistence type="predicted"/>
<dbReference type="AlphaFoldDB" id="A0A840DVM4"/>
<protein>
    <submittedName>
        <fullName evidence="1">Uncharacterized protein</fullName>
    </submittedName>
</protein>
<evidence type="ECO:0000313" key="1">
    <source>
        <dbReference type="EMBL" id="MBB4074467.1"/>
    </source>
</evidence>
<dbReference type="Proteomes" id="UP000559598">
    <property type="component" value="Unassembled WGS sequence"/>
</dbReference>